<dbReference type="PANTHER" id="PTHR15749:SF4">
    <property type="entry name" value="FANCONI-ASSOCIATED NUCLEASE 1"/>
    <property type="match status" value="1"/>
</dbReference>
<gene>
    <name evidence="9" type="primary">g3293</name>
    <name evidence="9" type="ORF">VP750_LOCUS2813</name>
</gene>
<dbReference type="InterPro" id="IPR014905">
    <property type="entry name" value="HIRAN"/>
</dbReference>
<feature type="domain" description="HIRAN" evidence="7">
    <location>
        <begin position="381"/>
        <end position="479"/>
    </location>
</feature>
<accession>A0ABP1FMF9</accession>
<dbReference type="InterPro" id="IPR049125">
    <property type="entry name" value="FAN1-like_WH"/>
</dbReference>
<evidence type="ECO:0000256" key="6">
    <source>
        <dbReference type="SAM" id="MobiDB-lite"/>
    </source>
</evidence>
<keyword evidence="4 5" id="KW-0460">Magnesium</keyword>
<dbReference type="SMART" id="SM00990">
    <property type="entry name" value="VRR_NUC"/>
    <property type="match status" value="1"/>
</dbReference>
<dbReference type="InterPro" id="IPR049132">
    <property type="entry name" value="FAN1-like_euk"/>
</dbReference>
<keyword evidence="5" id="KW-0227">DNA damage</keyword>
<name>A0ABP1FMF9_9CHLO</name>
<comment type="function">
    <text evidence="5">Nuclease required for the repair of DNA interstrand cross-links (ICL). Acts as a 5'-3' exonuclease that anchors at a cut end of DNA and cleaves DNA successively at every third nucleotide, allowing to excise an ICL from one strand through flanking incisions.</text>
</comment>
<dbReference type="Pfam" id="PF21315">
    <property type="entry name" value="FAN1_HTH"/>
    <property type="match status" value="1"/>
</dbReference>
<evidence type="ECO:0000256" key="4">
    <source>
        <dbReference type="ARBA" id="ARBA00022842"/>
    </source>
</evidence>
<evidence type="ECO:0000259" key="7">
    <source>
        <dbReference type="SMART" id="SM00910"/>
    </source>
</evidence>
<feature type="region of interest" description="Disordered" evidence="6">
    <location>
        <begin position="237"/>
        <end position="380"/>
    </location>
</feature>
<comment type="similarity">
    <text evidence="5">Belongs to the FAN1 family.</text>
</comment>
<comment type="catalytic activity">
    <reaction evidence="5">
        <text>Hydrolytically removes 5'-nucleotides successively from the 3'-hydroxy termini of 3'-hydroxy-terminated oligonucleotides.</text>
        <dbReference type="EC" id="3.1.4.1"/>
    </reaction>
</comment>
<feature type="compositionally biased region" description="Polar residues" evidence="6">
    <location>
        <begin position="141"/>
        <end position="150"/>
    </location>
</feature>
<feature type="domain" description="VRR-NUC" evidence="8">
    <location>
        <begin position="1020"/>
        <end position="1134"/>
    </location>
</feature>
<feature type="compositionally biased region" description="Polar residues" evidence="6">
    <location>
        <begin position="310"/>
        <end position="342"/>
    </location>
</feature>
<evidence type="ECO:0000313" key="10">
    <source>
        <dbReference type="Proteomes" id="UP001497392"/>
    </source>
</evidence>
<evidence type="ECO:0000256" key="1">
    <source>
        <dbReference type="ARBA" id="ARBA00022722"/>
    </source>
</evidence>
<feature type="region of interest" description="Disordered" evidence="6">
    <location>
        <begin position="1"/>
        <end position="109"/>
    </location>
</feature>
<proteinExistence type="inferred from homology"/>
<evidence type="ECO:0000313" key="9">
    <source>
        <dbReference type="EMBL" id="CAL5221154.1"/>
    </source>
</evidence>
<comment type="caution">
    <text evidence="9">The sequence shown here is derived from an EMBL/GenBank/DDBJ whole genome shotgun (WGS) entry which is preliminary data.</text>
</comment>
<keyword evidence="2 5" id="KW-0479">Metal-binding</keyword>
<dbReference type="SMART" id="SM00910">
    <property type="entry name" value="HIRAN"/>
    <property type="match status" value="1"/>
</dbReference>
<keyword evidence="5" id="KW-0464">Manganese</keyword>
<evidence type="ECO:0000256" key="5">
    <source>
        <dbReference type="RuleBase" id="RU365033"/>
    </source>
</evidence>
<feature type="compositionally biased region" description="Polar residues" evidence="6">
    <location>
        <begin position="196"/>
        <end position="206"/>
    </location>
</feature>
<dbReference type="InterPro" id="IPR049126">
    <property type="entry name" value="FAN1-like_TPR"/>
</dbReference>
<dbReference type="Proteomes" id="UP001497392">
    <property type="component" value="Unassembled WGS sequence"/>
</dbReference>
<dbReference type="PANTHER" id="PTHR15749">
    <property type="entry name" value="FANCONI-ASSOCIATED NUCLEASE 1"/>
    <property type="match status" value="1"/>
</dbReference>
<keyword evidence="5" id="KW-0234">DNA repair</keyword>
<feature type="compositionally biased region" description="Polar residues" evidence="6">
    <location>
        <begin position="350"/>
        <end position="368"/>
    </location>
</feature>
<dbReference type="Pfam" id="PF08797">
    <property type="entry name" value="HIRAN"/>
    <property type="match status" value="1"/>
</dbReference>
<keyword evidence="3 5" id="KW-0378">Hydrolase</keyword>
<organism evidence="9 10">
    <name type="scientific">Coccomyxa viridis</name>
    <dbReference type="NCBI Taxonomy" id="1274662"/>
    <lineage>
        <taxon>Eukaryota</taxon>
        <taxon>Viridiplantae</taxon>
        <taxon>Chlorophyta</taxon>
        <taxon>core chlorophytes</taxon>
        <taxon>Trebouxiophyceae</taxon>
        <taxon>Trebouxiophyceae incertae sedis</taxon>
        <taxon>Coccomyxaceae</taxon>
        <taxon>Coccomyxa</taxon>
    </lineage>
</organism>
<dbReference type="Pfam" id="PF21170">
    <property type="entry name" value="FAN1_TPR"/>
    <property type="match status" value="1"/>
</dbReference>
<evidence type="ECO:0000259" key="8">
    <source>
        <dbReference type="SMART" id="SM00990"/>
    </source>
</evidence>
<dbReference type="Gene3D" id="3.30.70.2330">
    <property type="match status" value="1"/>
</dbReference>
<keyword evidence="1 5" id="KW-0540">Nuclease</keyword>
<comment type="cofactor">
    <cofactor evidence="5">
        <name>Mg(2+)</name>
        <dbReference type="ChEBI" id="CHEBI:18420"/>
    </cofactor>
    <cofactor evidence="5">
        <name>Mn(2+)</name>
        <dbReference type="ChEBI" id="CHEBI:29035"/>
    </cofactor>
</comment>
<keyword evidence="10" id="KW-1185">Reference proteome</keyword>
<dbReference type="EC" id="3.1.4.1" evidence="5"/>
<feature type="region of interest" description="Disordered" evidence="6">
    <location>
        <begin position="141"/>
        <end position="221"/>
    </location>
</feature>
<protein>
    <recommendedName>
        <fullName evidence="5">Fanconi-associated nuclease</fullName>
        <ecNumber evidence="5">3.1.4.1</ecNumber>
    </recommendedName>
</protein>
<evidence type="ECO:0000256" key="2">
    <source>
        <dbReference type="ARBA" id="ARBA00022723"/>
    </source>
</evidence>
<reference evidence="9 10" key="1">
    <citation type="submission" date="2024-06" db="EMBL/GenBank/DDBJ databases">
        <authorList>
            <person name="Kraege A."/>
            <person name="Thomma B."/>
        </authorList>
    </citation>
    <scope>NUCLEOTIDE SEQUENCE [LARGE SCALE GENOMIC DNA]</scope>
</reference>
<dbReference type="Pfam" id="PF08774">
    <property type="entry name" value="VRR_NUC"/>
    <property type="match status" value="1"/>
</dbReference>
<keyword evidence="5" id="KW-0539">Nucleus</keyword>
<feature type="compositionally biased region" description="Low complexity" evidence="6">
    <location>
        <begin position="275"/>
        <end position="295"/>
    </location>
</feature>
<comment type="subcellular location">
    <subcellularLocation>
        <location evidence="5">Nucleus</location>
    </subcellularLocation>
</comment>
<evidence type="ECO:0000256" key="3">
    <source>
        <dbReference type="ARBA" id="ARBA00022801"/>
    </source>
</evidence>
<dbReference type="InterPro" id="IPR014883">
    <property type="entry name" value="VRR_NUC"/>
</dbReference>
<dbReference type="Gene3D" id="3.30.160.60">
    <property type="entry name" value="Classic Zinc Finger"/>
    <property type="match status" value="1"/>
</dbReference>
<feature type="compositionally biased region" description="Basic and acidic residues" evidence="6">
    <location>
        <begin position="41"/>
        <end position="76"/>
    </location>
</feature>
<dbReference type="EMBL" id="CAXHTA020000005">
    <property type="protein sequence ID" value="CAL5221154.1"/>
    <property type="molecule type" value="Genomic_DNA"/>
</dbReference>
<sequence length="1153" mass="125672">MLRGQASLQDIIGKPQSWRSGKAKQRNKKPIFPASNEEVEVPIKKEDASDDSRQGDKRRLAIKTEQEAFSAKDELHTPVSDAKALVRAQSVRSSPRKADNVAQQSGFPDSPLQCPVCSRTLQASIIEINRHIDHCLAKTATAKQRSQSTLRFARSAPAPAHQPSTPAAQKVHLRTAASDSQISKRGAPALAGATPASRSASETGTPQCLREIPSQHCPTTSPFKAAADVVRADSAAAEGATGTDDPYFTSALPDLAASPDRKRSRVSWSPHDSDSPASSGRAAASPHAAAGASPSQPQEATKSPQRKQPYRQSSSGPITRSQGSLQQSLAEHSTAPGSQHSSEAARRQVNRQPGSSAAPISTPDSMHNSSSSSSDRDVPAAGSFQSFAVGRRFHPAAKVEAGQKACLQHQPGNAKDPNALMVVTCEEPGQVLGYLPATVAAILAGFVKEGAADVEVTVLERPKTPKASLPIIVQLNMEDGGVELEEALNQARAAAEVHASLAAQRSSSGTGEMLRSNFVVLADLVEEQDGHLLTSSEKARTAEFKKLPAPAQCLFLRLYQRKRHWFRISTLNYSEVPDTSEAVGALTAAGFARTSDIPSMQDKDAILETLTVAELAALLAAMQLMPRLRGQPPTKEKLLDTMREAMSAQPAHADQLKGKHVWEEICKVTGRCQCLSAAASEWCGRIQRLFFLNEGFDLTRFLIADLGILRYPQYVVRRMRAVWPDRRSLLAYEAALRHAELLDNALEDGNSSAAMSVLAPAWEALEEGMHKAPHNRAFPPSSPGSRTGKTLLHADCPFLMRFTAAWVYVAMATAGVSLHEKSKEYETACELLRQLLGGACCPNRRGEWWVRLSINTEHLGRTEQSLEVAESALADKEVRGGDRLALMRRALRLGKPPRRWKQPAWVCQLPCEPPEICIEGRPIASKIGAKSAFWSVEGEAVKVEDLALQHYAAEEHGSWQGLHCEGGVWSMLFGLLMWDCLFADVPDTLRTQFQLAPLDLSTSHFYEARKEALEERLQQIRASSPGSLIRELWEEHHGVMCAGVYWDRYSLDMLSEIAECIGGHSLASVCRLLAEDHSGWSGGMPDLLLWNAERKEAKLSEVKGPRDRLSEQQRAWAGALAAGGLHIEVLKVLEPNVKKPLHLRSQRGRRRLL</sequence>
<dbReference type="InterPro" id="IPR033315">
    <property type="entry name" value="Fan1-like"/>
</dbReference>
<dbReference type="CDD" id="cd22326">
    <property type="entry name" value="FAN1-like"/>
    <property type="match status" value="1"/>
</dbReference>